<protein>
    <submittedName>
        <fullName evidence="1">Pimeloyl-ACP methyl ester carboxylesterase</fullName>
    </submittedName>
</protein>
<dbReference type="RefSeq" id="WP_183349098.1">
    <property type="nucleotide sequence ID" value="NZ_JACHEO010000004.1"/>
</dbReference>
<reference evidence="1 2" key="1">
    <citation type="submission" date="2020-08" db="EMBL/GenBank/DDBJ databases">
        <title>Genomic Encyclopedia of Type Strains, Phase IV (KMG-IV): sequencing the most valuable type-strain genomes for metagenomic binning, comparative biology and taxonomic classification.</title>
        <authorList>
            <person name="Goeker M."/>
        </authorList>
    </citation>
    <scope>NUCLEOTIDE SEQUENCE [LARGE SCALE GENOMIC DNA]</scope>
    <source>
        <strain evidence="1 2">DSM 28570</strain>
    </source>
</reference>
<accession>A0A840URT2</accession>
<evidence type="ECO:0000313" key="1">
    <source>
        <dbReference type="EMBL" id="MBB5347373.1"/>
    </source>
</evidence>
<evidence type="ECO:0000313" key="2">
    <source>
        <dbReference type="Proteomes" id="UP000539642"/>
    </source>
</evidence>
<comment type="caution">
    <text evidence="1">The sequence shown here is derived from an EMBL/GenBank/DDBJ whole genome shotgun (WGS) entry which is preliminary data.</text>
</comment>
<dbReference type="AlphaFoldDB" id="A0A840URT2"/>
<dbReference type="Gene3D" id="3.40.50.1820">
    <property type="entry name" value="alpha/beta hydrolase"/>
    <property type="match status" value="1"/>
</dbReference>
<dbReference type="EMBL" id="JACHEO010000004">
    <property type="protein sequence ID" value="MBB5347373.1"/>
    <property type="molecule type" value="Genomic_DNA"/>
</dbReference>
<dbReference type="SUPFAM" id="SSF53474">
    <property type="entry name" value="alpha/beta-Hydrolases"/>
    <property type="match status" value="1"/>
</dbReference>
<proteinExistence type="predicted"/>
<gene>
    <name evidence="1" type="ORF">HNQ81_001089</name>
</gene>
<keyword evidence="2" id="KW-1185">Reference proteome</keyword>
<sequence length="616" mass="68230">MSAYARAIALILALSLLLAGCSTPIGVRRLDPREAYRSSTASPLGGDGASAATVVILHRFNLTAHYQTDPAAAIRILHARALEDKRRDILFALAELAYIEAERLTRSGAAGERRRAPDCFLLAAVYAYRAILDPGLEPAPNLFDRRLQSAIDLYNLSLWQGLKTGEAGRIELRNETRQLPVGSIAITVNHDHLPWDFSQFTRFEAADGYAIRGLSVRNRSDGLGVPLIAVRRSARENLFGSQALPTTAFLRLEGDILQLGNGTVQATLELHSAYEDNTVAVGGREVPLEKDTSITTAYKLAEEEIWSFGIDAFLGRLHDVPSRLYRFQPYQPDRIPVIFVHGTLSSPVWWAEMINTLSGDPILGRRYQFWYFFYNSSRLITVSALDLRRAIAEETEKLDPDSNSAAMQRMVVIGHSQGGLLAKLTAIDTGDRLVTATIKGKIEELRTNRENKEMIRDNMVITPLPSVKRLIFISTPHRGSYLSRNFARNLVHRVITLPVDLVKGLGGIYSFLSDNVRHHWQGKIPTSVDSMSPDDPLLLAIAETPLAAGVKGHSIIAIDDPGAQPPDGDDGVVTYRSAHLDGMESEFIVRSGHSCQERPETIEEVRRILLHHLDDQ</sequence>
<dbReference type="PROSITE" id="PS51257">
    <property type="entry name" value="PROKAR_LIPOPROTEIN"/>
    <property type="match status" value="1"/>
</dbReference>
<name>A0A840URT2_9BACT</name>
<organism evidence="1 2">
    <name type="scientific">Desulfoprunum benzoelyticum</name>
    <dbReference type="NCBI Taxonomy" id="1506996"/>
    <lineage>
        <taxon>Bacteria</taxon>
        <taxon>Pseudomonadati</taxon>
        <taxon>Thermodesulfobacteriota</taxon>
        <taxon>Desulfobulbia</taxon>
        <taxon>Desulfobulbales</taxon>
        <taxon>Desulfobulbaceae</taxon>
        <taxon>Desulfoprunum</taxon>
    </lineage>
</organism>
<dbReference type="Proteomes" id="UP000539642">
    <property type="component" value="Unassembled WGS sequence"/>
</dbReference>
<dbReference type="InterPro" id="IPR029058">
    <property type="entry name" value="AB_hydrolase_fold"/>
</dbReference>